<evidence type="ECO:0000256" key="5">
    <source>
        <dbReference type="SAM" id="MobiDB-lite"/>
    </source>
</evidence>
<dbReference type="Gene3D" id="1.10.620.20">
    <property type="entry name" value="Ribonucleotide Reductase, subunit A"/>
    <property type="match status" value="1"/>
</dbReference>
<dbReference type="InterPro" id="IPR003430">
    <property type="entry name" value="Phenol_Hydrox"/>
</dbReference>
<evidence type="ECO:0000313" key="6">
    <source>
        <dbReference type="EMBL" id="GAA1562414.1"/>
    </source>
</evidence>
<organism evidence="6 7">
    <name type="scientific">Kribbella lupini</name>
    <dbReference type="NCBI Taxonomy" id="291602"/>
    <lineage>
        <taxon>Bacteria</taxon>
        <taxon>Bacillati</taxon>
        <taxon>Actinomycetota</taxon>
        <taxon>Actinomycetes</taxon>
        <taxon>Propionibacteriales</taxon>
        <taxon>Kribbellaceae</taxon>
        <taxon>Kribbella</taxon>
    </lineage>
</organism>
<evidence type="ECO:0000313" key="7">
    <source>
        <dbReference type="Proteomes" id="UP001500363"/>
    </source>
</evidence>
<evidence type="ECO:0000256" key="4">
    <source>
        <dbReference type="ARBA" id="ARBA00048941"/>
    </source>
</evidence>
<sequence length="370" mass="41831">MTQTSPDTKKERSFPHPEFTDSEAGALTFPSSTSRSYNYYKPAKARATTYEDVTFDVQPDPERHLSQGWIYGFANTPGGYPQDWTRLVSSDWHQFRDPNEEWEKTIYRNNAAIVRQISLSLENAKRAKAYSHWNPAWTRFIERNLGAWMHAENGLGMHVFTAAQRSAPTNMINNAMAVNAAHKLRFAQDLALFNLDLAESDIDFDGKVHREVWQSDPVWQGVRENAERLTAIGDWGEALFATNVVFESLVGVLFRSDLLMQISARNGDYITPTIVGAGENDYSRDLGYSRALFSMLTRDAKHGDANKAVLGEWLSVWVPQSLHAAHELQPIWSQPNEKVVTFADSLAAAKDSFRSVLSDLDLEIPKELDQ</sequence>
<dbReference type="CDD" id="cd01058">
    <property type="entry name" value="AAMH_B"/>
    <property type="match status" value="1"/>
</dbReference>
<dbReference type="SUPFAM" id="SSF47240">
    <property type="entry name" value="Ferritin-like"/>
    <property type="match status" value="1"/>
</dbReference>
<comment type="catalytic activity">
    <reaction evidence="4">
        <text>propane + NADH + O2 + H(+) = propan-2-ol + NAD(+) + H2O</text>
        <dbReference type="Rhea" id="RHEA:49992"/>
        <dbReference type="ChEBI" id="CHEBI:15377"/>
        <dbReference type="ChEBI" id="CHEBI:15378"/>
        <dbReference type="ChEBI" id="CHEBI:15379"/>
        <dbReference type="ChEBI" id="CHEBI:17824"/>
        <dbReference type="ChEBI" id="CHEBI:32879"/>
        <dbReference type="ChEBI" id="CHEBI:57540"/>
        <dbReference type="ChEBI" id="CHEBI:57945"/>
        <dbReference type="EC" id="1.14.13.227"/>
    </reaction>
</comment>
<dbReference type="Proteomes" id="UP001500363">
    <property type="component" value="Unassembled WGS sequence"/>
</dbReference>
<dbReference type="RefSeq" id="WP_344183802.1">
    <property type="nucleotide sequence ID" value="NZ_BAAANC010000006.1"/>
</dbReference>
<dbReference type="PIRSF" id="PIRSF000040">
    <property type="entry name" value="MMOH_comp"/>
    <property type="match status" value="1"/>
</dbReference>
<dbReference type="EC" id="1.14.13.227" evidence="1"/>
<keyword evidence="2" id="KW-0560">Oxidoreductase</keyword>
<reference evidence="7" key="1">
    <citation type="journal article" date="2019" name="Int. J. Syst. Evol. Microbiol.">
        <title>The Global Catalogue of Microorganisms (GCM) 10K type strain sequencing project: providing services to taxonomists for standard genome sequencing and annotation.</title>
        <authorList>
            <consortium name="The Broad Institute Genomics Platform"/>
            <consortium name="The Broad Institute Genome Sequencing Center for Infectious Disease"/>
            <person name="Wu L."/>
            <person name="Ma J."/>
        </authorList>
    </citation>
    <scope>NUCLEOTIDE SEQUENCE [LARGE SCALE GENOMIC DNA]</scope>
    <source>
        <strain evidence="7">JCM 14303</strain>
    </source>
</reference>
<gene>
    <name evidence="6" type="ORF">GCM10009741_79870</name>
</gene>
<evidence type="ECO:0000256" key="2">
    <source>
        <dbReference type="ARBA" id="ARBA00023002"/>
    </source>
</evidence>
<feature type="region of interest" description="Disordered" evidence="5">
    <location>
        <begin position="1"/>
        <end position="27"/>
    </location>
</feature>
<name>A0ABP4NK67_9ACTN</name>
<feature type="compositionally biased region" description="Basic and acidic residues" evidence="5">
    <location>
        <begin position="7"/>
        <end position="19"/>
    </location>
</feature>
<dbReference type="EMBL" id="BAAANC010000006">
    <property type="protein sequence ID" value="GAA1562414.1"/>
    <property type="molecule type" value="Genomic_DNA"/>
</dbReference>
<keyword evidence="7" id="KW-1185">Reference proteome</keyword>
<dbReference type="InterPro" id="IPR012078">
    <property type="entry name" value="MP_mOase_hydro"/>
</dbReference>
<evidence type="ECO:0000256" key="1">
    <source>
        <dbReference type="ARBA" id="ARBA00012710"/>
    </source>
</evidence>
<dbReference type="InterPro" id="IPR009078">
    <property type="entry name" value="Ferritin-like_SF"/>
</dbReference>
<dbReference type="InterPro" id="IPR012348">
    <property type="entry name" value="RNR-like"/>
</dbReference>
<comment type="caution">
    <text evidence="6">The sequence shown here is derived from an EMBL/GenBank/DDBJ whole genome shotgun (WGS) entry which is preliminary data.</text>
</comment>
<dbReference type="Pfam" id="PF02332">
    <property type="entry name" value="Phenol_Hydrox"/>
    <property type="match status" value="1"/>
</dbReference>
<evidence type="ECO:0000256" key="3">
    <source>
        <dbReference type="ARBA" id="ARBA00023033"/>
    </source>
</evidence>
<keyword evidence="3" id="KW-0503">Monooxygenase</keyword>
<protein>
    <recommendedName>
        <fullName evidence="1">propane 2-monooxygenase</fullName>
        <ecNumber evidence="1">1.14.13.227</ecNumber>
    </recommendedName>
</protein>
<accession>A0ABP4NK67</accession>
<proteinExistence type="predicted"/>